<dbReference type="AlphaFoldDB" id="A0A1G1SZJ4"/>
<dbReference type="PROSITE" id="PS50011">
    <property type="entry name" value="PROTEIN_KINASE_DOM"/>
    <property type="match status" value="1"/>
</dbReference>
<sequence>MHTLEQLRSGKLAGTQRLDLAEGLTEFPREILDLADTLEVLNLTGNALSTLPDDLGRLRKLRVLFCSNNQFTEVPAVLGQCPQLRMVGFKANRIRTLPAAALPPALRWLILTDNQLQALPREIGACSELQKLMLAGNQLRELPDSLAACTRLELLRIAANQFEALPEWLLRMPRLSWLAYAGNPFAEPAQAAALERHPIGTIAWGQLQLEQQLGEGASGVIHQARLRREGAAAESVAVKLFKGALTSDGLPQSEMAACISAGAHPNLIGLIGKVSEPAARAEGLVLELISPAFGNLAGPPSFETCTRDVYAATASFGLETVLRTATGIAGAAAHLHAQGILHGDLYAHNILVTATGEALLGDFGAACFFDAHQTQPGQALQQLEARAFGCLLEELLKRCVAPPAAATTAVALWKLQRQCAQPEVAARPLFPEIYAALSSLQRVVSGEVAG</sequence>
<feature type="domain" description="Protein kinase" evidence="4">
    <location>
        <begin position="207"/>
        <end position="450"/>
    </location>
</feature>
<gene>
    <name evidence="5" type="ORF">BEN48_16635</name>
</gene>
<keyword evidence="6" id="KW-1185">Reference proteome</keyword>
<reference evidence="5 6" key="1">
    <citation type="submission" date="2016-08" db="EMBL/GenBank/DDBJ databases">
        <title>Hymenobacter coccineus sp. nov., Hymenobacter lapidarius sp. nov. and Hymenobacter glacialis sp. nov., isolated from Antarctic soil.</title>
        <authorList>
            <person name="Sedlacek I."/>
            <person name="Kralova S."/>
            <person name="Kyrova K."/>
            <person name="Maslanova I."/>
            <person name="Stankova E."/>
            <person name="Vrbovska V."/>
            <person name="Nemec M."/>
            <person name="Bartak M."/>
            <person name="Svec P."/>
            <person name="Busse H.-J."/>
            <person name="Pantucek R."/>
        </authorList>
    </citation>
    <scope>NUCLEOTIDE SEQUENCE [LARGE SCALE GENOMIC DNA]</scope>
    <source>
        <strain evidence="5 6">CCM 8648</strain>
    </source>
</reference>
<protein>
    <submittedName>
        <fullName evidence="5">Protein kinase</fullName>
    </submittedName>
</protein>
<organism evidence="5 6">
    <name type="scientific">Hymenobacter glacialis</name>
    <dbReference type="NCBI Taxonomy" id="1908236"/>
    <lineage>
        <taxon>Bacteria</taxon>
        <taxon>Pseudomonadati</taxon>
        <taxon>Bacteroidota</taxon>
        <taxon>Cytophagia</taxon>
        <taxon>Cytophagales</taxon>
        <taxon>Hymenobacteraceae</taxon>
        <taxon>Hymenobacter</taxon>
    </lineage>
</organism>
<accession>A0A1G1SZJ4</accession>
<dbReference type="OrthoDB" id="8532199at2"/>
<dbReference type="Pfam" id="PF00560">
    <property type="entry name" value="LRR_1"/>
    <property type="match status" value="1"/>
</dbReference>
<dbReference type="EMBL" id="MDZC01000077">
    <property type="protein sequence ID" value="OGX84039.1"/>
    <property type="molecule type" value="Genomic_DNA"/>
</dbReference>
<evidence type="ECO:0000256" key="1">
    <source>
        <dbReference type="ARBA" id="ARBA00022614"/>
    </source>
</evidence>
<dbReference type="SMART" id="SM00364">
    <property type="entry name" value="LRR_BAC"/>
    <property type="match status" value="5"/>
</dbReference>
<evidence type="ECO:0000256" key="3">
    <source>
        <dbReference type="PROSITE-ProRule" id="PRU10141"/>
    </source>
</evidence>
<dbReference type="SMART" id="SM00369">
    <property type="entry name" value="LRR_TYP"/>
    <property type="match status" value="5"/>
</dbReference>
<dbReference type="Pfam" id="PF13855">
    <property type="entry name" value="LRR_8"/>
    <property type="match status" value="1"/>
</dbReference>
<feature type="binding site" evidence="3">
    <location>
        <position position="239"/>
    </location>
    <ligand>
        <name>ATP</name>
        <dbReference type="ChEBI" id="CHEBI:30616"/>
    </ligand>
</feature>
<dbReference type="Gene3D" id="3.30.200.20">
    <property type="entry name" value="Phosphorylase Kinase, domain 1"/>
    <property type="match status" value="1"/>
</dbReference>
<proteinExistence type="predicted"/>
<dbReference type="InterPro" id="IPR003591">
    <property type="entry name" value="Leu-rich_rpt_typical-subtyp"/>
</dbReference>
<dbReference type="InterPro" id="IPR011009">
    <property type="entry name" value="Kinase-like_dom_sf"/>
</dbReference>
<dbReference type="Gene3D" id="3.80.10.10">
    <property type="entry name" value="Ribonuclease Inhibitor"/>
    <property type="match status" value="2"/>
</dbReference>
<comment type="caution">
    <text evidence="5">The sequence shown here is derived from an EMBL/GenBank/DDBJ whole genome shotgun (WGS) entry which is preliminary data.</text>
</comment>
<dbReference type="InterPro" id="IPR001245">
    <property type="entry name" value="Ser-Thr/Tyr_kinase_cat_dom"/>
</dbReference>
<keyword evidence="2" id="KW-0677">Repeat</keyword>
<dbReference type="RefSeq" id="WP_070735205.1">
    <property type="nucleotide sequence ID" value="NZ_MDZC01000077.1"/>
</dbReference>
<dbReference type="SUPFAM" id="SSF52058">
    <property type="entry name" value="L domain-like"/>
    <property type="match status" value="1"/>
</dbReference>
<dbReference type="GO" id="GO:0005737">
    <property type="term" value="C:cytoplasm"/>
    <property type="evidence" value="ECO:0007669"/>
    <property type="project" value="TreeGrafter"/>
</dbReference>
<dbReference type="Pfam" id="PF07714">
    <property type="entry name" value="PK_Tyr_Ser-Thr"/>
    <property type="match status" value="1"/>
</dbReference>
<dbReference type="PROSITE" id="PS00107">
    <property type="entry name" value="PROTEIN_KINASE_ATP"/>
    <property type="match status" value="1"/>
</dbReference>
<evidence type="ECO:0000313" key="6">
    <source>
        <dbReference type="Proteomes" id="UP000177791"/>
    </source>
</evidence>
<keyword evidence="1" id="KW-0433">Leucine-rich repeat</keyword>
<keyword evidence="5" id="KW-0808">Transferase</keyword>
<keyword evidence="5" id="KW-0418">Kinase</keyword>
<dbReference type="InterPro" id="IPR032675">
    <property type="entry name" value="LRR_dom_sf"/>
</dbReference>
<name>A0A1G1SZJ4_9BACT</name>
<dbReference type="PANTHER" id="PTHR48051">
    <property type="match status" value="1"/>
</dbReference>
<dbReference type="PANTHER" id="PTHR48051:SF1">
    <property type="entry name" value="RAS SUPPRESSOR PROTEIN 1"/>
    <property type="match status" value="1"/>
</dbReference>
<dbReference type="Gene3D" id="1.10.510.10">
    <property type="entry name" value="Transferase(Phosphotransferase) domain 1"/>
    <property type="match status" value="1"/>
</dbReference>
<dbReference type="InterPro" id="IPR001611">
    <property type="entry name" value="Leu-rich_rpt"/>
</dbReference>
<dbReference type="SUPFAM" id="SSF56112">
    <property type="entry name" value="Protein kinase-like (PK-like)"/>
    <property type="match status" value="1"/>
</dbReference>
<evidence type="ECO:0000259" key="4">
    <source>
        <dbReference type="PROSITE" id="PS50011"/>
    </source>
</evidence>
<dbReference type="InterPro" id="IPR017441">
    <property type="entry name" value="Protein_kinase_ATP_BS"/>
</dbReference>
<dbReference type="Proteomes" id="UP000177791">
    <property type="component" value="Unassembled WGS sequence"/>
</dbReference>
<dbReference type="GO" id="GO:0005524">
    <property type="term" value="F:ATP binding"/>
    <property type="evidence" value="ECO:0007669"/>
    <property type="project" value="UniProtKB-UniRule"/>
</dbReference>
<dbReference type="InterPro" id="IPR050216">
    <property type="entry name" value="LRR_domain-containing"/>
</dbReference>
<keyword evidence="3" id="KW-0067">ATP-binding</keyword>
<dbReference type="InterPro" id="IPR000719">
    <property type="entry name" value="Prot_kinase_dom"/>
</dbReference>
<evidence type="ECO:0000256" key="2">
    <source>
        <dbReference type="ARBA" id="ARBA00022737"/>
    </source>
</evidence>
<keyword evidence="3" id="KW-0547">Nucleotide-binding</keyword>
<evidence type="ECO:0000313" key="5">
    <source>
        <dbReference type="EMBL" id="OGX84039.1"/>
    </source>
</evidence>
<dbReference type="GO" id="GO:0004672">
    <property type="term" value="F:protein kinase activity"/>
    <property type="evidence" value="ECO:0007669"/>
    <property type="project" value="InterPro"/>
</dbReference>